<dbReference type="Proteomes" id="UP000177982">
    <property type="component" value="Unassembled WGS sequence"/>
</dbReference>
<accession>A0A1G2L7E4</accession>
<evidence type="ECO:0000313" key="1">
    <source>
        <dbReference type="EMBL" id="OHA07566.1"/>
    </source>
</evidence>
<sequence length="118" mass="13919">MIINFITSTVRQFGHNLNKPYYKPYCSYFLLWNDSRESENGGKDKLAKIKNRTLYRTVGHGDDESKKRNMPKTRVVVVEVGTDDDFRKIFKRPVAYVASMLTVKRREVYNLLFIFSSR</sequence>
<protein>
    <submittedName>
        <fullName evidence="1">Uncharacterized protein</fullName>
    </submittedName>
</protein>
<proteinExistence type="predicted"/>
<gene>
    <name evidence="1" type="ORF">A2934_01565</name>
</gene>
<dbReference type="EMBL" id="MHQO01000007">
    <property type="protein sequence ID" value="OHA07566.1"/>
    <property type="molecule type" value="Genomic_DNA"/>
</dbReference>
<name>A0A1G2L7E4_9BACT</name>
<dbReference type="AlphaFoldDB" id="A0A1G2L7E4"/>
<comment type="caution">
    <text evidence="1">The sequence shown here is derived from an EMBL/GenBank/DDBJ whole genome shotgun (WGS) entry which is preliminary data.</text>
</comment>
<reference evidence="1 2" key="1">
    <citation type="journal article" date="2016" name="Nat. Commun.">
        <title>Thousands of microbial genomes shed light on interconnected biogeochemical processes in an aquifer system.</title>
        <authorList>
            <person name="Anantharaman K."/>
            <person name="Brown C.T."/>
            <person name="Hug L.A."/>
            <person name="Sharon I."/>
            <person name="Castelle C.J."/>
            <person name="Probst A.J."/>
            <person name="Thomas B.C."/>
            <person name="Singh A."/>
            <person name="Wilkins M.J."/>
            <person name="Karaoz U."/>
            <person name="Brodie E.L."/>
            <person name="Williams K.H."/>
            <person name="Hubbard S.S."/>
            <person name="Banfield J.F."/>
        </authorList>
    </citation>
    <scope>NUCLEOTIDE SEQUENCE [LARGE SCALE GENOMIC DNA]</scope>
</reference>
<evidence type="ECO:0000313" key="2">
    <source>
        <dbReference type="Proteomes" id="UP000177982"/>
    </source>
</evidence>
<organism evidence="1 2">
    <name type="scientific">Candidatus Sungbacteria bacterium RIFCSPLOWO2_01_FULL_47_10</name>
    <dbReference type="NCBI Taxonomy" id="1802276"/>
    <lineage>
        <taxon>Bacteria</taxon>
        <taxon>Candidatus Sungiibacteriota</taxon>
    </lineage>
</organism>